<feature type="compositionally biased region" description="Basic residues" evidence="1">
    <location>
        <begin position="109"/>
        <end position="118"/>
    </location>
</feature>
<protein>
    <submittedName>
        <fullName evidence="2">Uncharacterized protein</fullName>
    </submittedName>
</protein>
<accession>A0A6L2NZ66</accession>
<evidence type="ECO:0000256" key="1">
    <source>
        <dbReference type="SAM" id="MobiDB-lite"/>
    </source>
</evidence>
<name>A0A6L2NZ66_TANCI</name>
<reference evidence="2" key="1">
    <citation type="journal article" date="2019" name="Sci. Rep.">
        <title>Draft genome of Tanacetum cinerariifolium, the natural source of mosquito coil.</title>
        <authorList>
            <person name="Yamashiro T."/>
            <person name="Shiraishi A."/>
            <person name="Satake H."/>
            <person name="Nakayama K."/>
        </authorList>
    </citation>
    <scope>NUCLEOTIDE SEQUENCE</scope>
</reference>
<sequence>MSDSLRNIYRALESRYVHEGRTIDPSFYNDLSDDSMAKFTVIGFNCLLSPDEQIYPRRIYFFRDGQDKVLSYGMILTRLFENHKADMTQGSFDERYKLILRKISLLKAKQPKRPPPKRSRNEGKYKQTQLTTLSSTESPPLDNEDLPSTKLSPISYHMALKDDPNMSKEQRETRRMFKNLGRALHNFARMLKKGCH</sequence>
<evidence type="ECO:0000313" key="2">
    <source>
        <dbReference type="EMBL" id="GEU91601.1"/>
    </source>
</evidence>
<dbReference type="AlphaFoldDB" id="A0A6L2NZ66"/>
<feature type="region of interest" description="Disordered" evidence="1">
    <location>
        <begin position="109"/>
        <end position="150"/>
    </location>
</feature>
<organism evidence="2">
    <name type="scientific">Tanacetum cinerariifolium</name>
    <name type="common">Dalmatian daisy</name>
    <name type="synonym">Chrysanthemum cinerariifolium</name>
    <dbReference type="NCBI Taxonomy" id="118510"/>
    <lineage>
        <taxon>Eukaryota</taxon>
        <taxon>Viridiplantae</taxon>
        <taxon>Streptophyta</taxon>
        <taxon>Embryophyta</taxon>
        <taxon>Tracheophyta</taxon>
        <taxon>Spermatophyta</taxon>
        <taxon>Magnoliopsida</taxon>
        <taxon>eudicotyledons</taxon>
        <taxon>Gunneridae</taxon>
        <taxon>Pentapetalae</taxon>
        <taxon>asterids</taxon>
        <taxon>campanulids</taxon>
        <taxon>Asterales</taxon>
        <taxon>Asteraceae</taxon>
        <taxon>Asteroideae</taxon>
        <taxon>Anthemideae</taxon>
        <taxon>Anthemidinae</taxon>
        <taxon>Tanacetum</taxon>
    </lineage>
</organism>
<gene>
    <name evidence="2" type="ORF">Tci_063579</name>
</gene>
<feature type="compositionally biased region" description="Low complexity" evidence="1">
    <location>
        <begin position="127"/>
        <end position="136"/>
    </location>
</feature>
<comment type="caution">
    <text evidence="2">The sequence shown here is derived from an EMBL/GenBank/DDBJ whole genome shotgun (WGS) entry which is preliminary data.</text>
</comment>
<dbReference type="EMBL" id="BKCJ010010441">
    <property type="protein sequence ID" value="GEU91601.1"/>
    <property type="molecule type" value="Genomic_DNA"/>
</dbReference>
<proteinExistence type="predicted"/>